<dbReference type="SUPFAM" id="SSF53335">
    <property type="entry name" value="S-adenosyl-L-methionine-dependent methyltransferases"/>
    <property type="match status" value="1"/>
</dbReference>
<dbReference type="Proteomes" id="UP000191285">
    <property type="component" value="Unassembled WGS sequence"/>
</dbReference>
<evidence type="ECO:0000256" key="6">
    <source>
        <dbReference type="ARBA" id="ARBA00023453"/>
    </source>
</evidence>
<evidence type="ECO:0000313" key="8">
    <source>
        <dbReference type="Proteomes" id="UP000191285"/>
    </source>
</evidence>
<dbReference type="PANTHER" id="PTHR43836">
    <property type="entry name" value="CATECHOL O-METHYLTRANSFERASE 1-RELATED"/>
    <property type="match status" value="1"/>
</dbReference>
<keyword evidence="8" id="KW-1185">Reference proteome</keyword>
<evidence type="ECO:0000256" key="1">
    <source>
        <dbReference type="ARBA" id="ARBA00012880"/>
    </source>
</evidence>
<dbReference type="Pfam" id="PF01596">
    <property type="entry name" value="Methyltransf_3"/>
    <property type="match status" value="1"/>
</dbReference>
<dbReference type="AlphaFoldDB" id="A0A1V6TE81"/>
<dbReference type="EC" id="2.1.1.6" evidence="1"/>
<comment type="similarity">
    <text evidence="6">Belongs to the class I-like SAM-binding methyltransferase superfamily. Cation-dependent O-methyltransferase family.</text>
</comment>
<dbReference type="PANTHER" id="PTHR43836:SF2">
    <property type="entry name" value="CATECHOL O-METHYLTRANSFERASE 1-RELATED"/>
    <property type="match status" value="1"/>
</dbReference>
<dbReference type="GO" id="GO:0008171">
    <property type="term" value="F:O-methyltransferase activity"/>
    <property type="evidence" value="ECO:0007669"/>
    <property type="project" value="InterPro"/>
</dbReference>
<gene>
    <name evidence="7" type="ORF">PENSTE_c007G07951</name>
</gene>
<evidence type="ECO:0000256" key="4">
    <source>
        <dbReference type="ARBA" id="ARBA00022691"/>
    </source>
</evidence>
<dbReference type="OrthoDB" id="186626at2759"/>
<protein>
    <recommendedName>
        <fullName evidence="1">catechol O-methyltransferase</fullName>
        <ecNumber evidence="1">2.1.1.6</ecNumber>
    </recommendedName>
</protein>
<keyword evidence="4" id="KW-0949">S-adenosyl-L-methionine</keyword>
<evidence type="ECO:0000313" key="7">
    <source>
        <dbReference type="EMBL" id="OQE24682.1"/>
    </source>
</evidence>
<keyword evidence="3" id="KW-0808">Transferase</keyword>
<evidence type="ECO:0000256" key="3">
    <source>
        <dbReference type="ARBA" id="ARBA00022679"/>
    </source>
</evidence>
<dbReference type="GO" id="GO:0032259">
    <property type="term" value="P:methylation"/>
    <property type="evidence" value="ECO:0007669"/>
    <property type="project" value="UniProtKB-KW"/>
</dbReference>
<organism evidence="7 8">
    <name type="scientific">Penicillium steckii</name>
    <dbReference type="NCBI Taxonomy" id="303698"/>
    <lineage>
        <taxon>Eukaryota</taxon>
        <taxon>Fungi</taxon>
        <taxon>Dikarya</taxon>
        <taxon>Ascomycota</taxon>
        <taxon>Pezizomycotina</taxon>
        <taxon>Eurotiomycetes</taxon>
        <taxon>Eurotiomycetidae</taxon>
        <taxon>Eurotiales</taxon>
        <taxon>Aspergillaceae</taxon>
        <taxon>Penicillium</taxon>
    </lineage>
</organism>
<comment type="caution">
    <text evidence="7">The sequence shown here is derived from an EMBL/GenBank/DDBJ whole genome shotgun (WGS) entry which is preliminary data.</text>
</comment>
<evidence type="ECO:0000256" key="5">
    <source>
        <dbReference type="ARBA" id="ARBA00022939"/>
    </source>
</evidence>
<reference evidence="8" key="1">
    <citation type="journal article" date="2017" name="Nat. Microbiol.">
        <title>Global analysis of biosynthetic gene clusters reveals vast potential of secondary metabolite production in Penicillium species.</title>
        <authorList>
            <person name="Nielsen J.C."/>
            <person name="Grijseels S."/>
            <person name="Prigent S."/>
            <person name="Ji B."/>
            <person name="Dainat J."/>
            <person name="Nielsen K.F."/>
            <person name="Frisvad J.C."/>
            <person name="Workman M."/>
            <person name="Nielsen J."/>
        </authorList>
    </citation>
    <scope>NUCLEOTIDE SEQUENCE [LARGE SCALE GENOMIC DNA]</scope>
    <source>
        <strain evidence="8">IBT 24891</strain>
    </source>
</reference>
<dbReference type="STRING" id="303698.A0A1V6TE81"/>
<dbReference type="GO" id="GO:0006584">
    <property type="term" value="P:catecholamine metabolic process"/>
    <property type="evidence" value="ECO:0007669"/>
    <property type="project" value="UniProtKB-KW"/>
</dbReference>
<sequence>MWSRLVPCARQLPRCFANVHVQKQIPGLIPSITSSRSTYRSLSYTKMINEGPKIADDEVWCGDGREEALLNHITGLPYLNTLRNNPSAIISEIEEWSDKQKPLMIVGPDKGERIVAKINEQKPKLMVELGGYVGYSAILFGNAVRAAGGDKYISLEYSKEYASVASKLIELAGLTDFVEVIVGSAADSLAGMAKEKSLKTIDILLVDHEKSLYLDDLKVAEKNGLLKPGSLVIADNLFATETNDFARYVRGGPTDETTGELKPFMYESMTMWFSIERWNYFTDGVEFSKIIPLKN</sequence>
<dbReference type="InterPro" id="IPR029063">
    <property type="entry name" value="SAM-dependent_MTases_sf"/>
</dbReference>
<dbReference type="PROSITE" id="PS51682">
    <property type="entry name" value="SAM_OMT_I"/>
    <property type="match status" value="1"/>
</dbReference>
<evidence type="ECO:0000256" key="2">
    <source>
        <dbReference type="ARBA" id="ARBA00022603"/>
    </source>
</evidence>
<keyword evidence="2" id="KW-0489">Methyltransferase</keyword>
<proteinExistence type="inferred from homology"/>
<dbReference type="InterPro" id="IPR002935">
    <property type="entry name" value="SAM_O-MeTrfase"/>
</dbReference>
<accession>A0A1V6TE81</accession>
<name>A0A1V6TE81_9EURO</name>
<dbReference type="EMBL" id="MLKD01000007">
    <property type="protein sequence ID" value="OQE24682.1"/>
    <property type="molecule type" value="Genomic_DNA"/>
</dbReference>
<dbReference type="Gene3D" id="3.40.50.150">
    <property type="entry name" value="Vaccinia Virus protein VP39"/>
    <property type="match status" value="1"/>
</dbReference>
<keyword evidence="5" id="KW-0128">Catecholamine metabolism</keyword>